<dbReference type="PANTHER" id="PTHR39598">
    <property type="entry name" value="AUSTINOL SYNTHESIS PROTEIN F-RELATED"/>
    <property type="match status" value="1"/>
</dbReference>
<dbReference type="Proteomes" id="UP000235371">
    <property type="component" value="Unassembled WGS sequence"/>
</dbReference>
<dbReference type="InterPro" id="IPR050977">
    <property type="entry name" value="Fungal_Meroterpenoid_Isomerase"/>
</dbReference>
<dbReference type="SUPFAM" id="SSF54427">
    <property type="entry name" value="NTF2-like"/>
    <property type="match status" value="1"/>
</dbReference>
<dbReference type="PANTHER" id="PTHR39598:SF1">
    <property type="entry name" value="AUSTINOID BIOSYNTHESIS CLUSTERS PROTEIN F-RELATED"/>
    <property type="match status" value="1"/>
</dbReference>
<dbReference type="OrthoDB" id="3758478at2759"/>
<dbReference type="RefSeq" id="XP_024741037.1">
    <property type="nucleotide sequence ID" value="XM_024879542.1"/>
</dbReference>
<proteinExistence type="predicted"/>
<evidence type="ECO:0008006" key="3">
    <source>
        <dbReference type="Google" id="ProtNLM"/>
    </source>
</evidence>
<dbReference type="InParanoid" id="A0A2J6TM76"/>
<accession>A0A2J6TM76</accession>
<dbReference type="AlphaFoldDB" id="A0A2J6TM76"/>
<keyword evidence="2" id="KW-1185">Reference proteome</keyword>
<evidence type="ECO:0000313" key="2">
    <source>
        <dbReference type="Proteomes" id="UP000235371"/>
    </source>
</evidence>
<dbReference type="EMBL" id="KZ613772">
    <property type="protein sequence ID" value="PMD64133.1"/>
    <property type="molecule type" value="Genomic_DNA"/>
</dbReference>
<sequence length="142" mass="15655">MMASASSTSALGKAALNVVAAYESWSIDNIMNIRTPGCVTEVQPASLAQPAMDNETYRAFFGGSVIPRLANWKLNISDIVEDPKAKKVVLFATAKADAVVTGGAYEQQYVYTFWFEEDGKIKRMIEWLDSAKLVEQKSAFFD</sequence>
<dbReference type="STRING" id="1095630.A0A2J6TM76"/>
<name>A0A2J6TM76_9HELO</name>
<evidence type="ECO:0000313" key="1">
    <source>
        <dbReference type="EMBL" id="PMD64133.1"/>
    </source>
</evidence>
<dbReference type="InterPro" id="IPR032710">
    <property type="entry name" value="NTF2-like_dom_sf"/>
</dbReference>
<protein>
    <recommendedName>
        <fullName evidence="3">SnoaL-like domain-containing protein</fullName>
    </recommendedName>
</protein>
<reference evidence="1 2" key="1">
    <citation type="submission" date="2016-04" db="EMBL/GenBank/DDBJ databases">
        <title>A degradative enzymes factory behind the ericoid mycorrhizal symbiosis.</title>
        <authorList>
            <consortium name="DOE Joint Genome Institute"/>
            <person name="Martino E."/>
            <person name="Morin E."/>
            <person name="Grelet G."/>
            <person name="Kuo A."/>
            <person name="Kohler A."/>
            <person name="Daghino S."/>
            <person name="Barry K."/>
            <person name="Choi C."/>
            <person name="Cichocki N."/>
            <person name="Clum A."/>
            <person name="Copeland A."/>
            <person name="Hainaut M."/>
            <person name="Haridas S."/>
            <person name="Labutti K."/>
            <person name="Lindquist E."/>
            <person name="Lipzen A."/>
            <person name="Khouja H.-R."/>
            <person name="Murat C."/>
            <person name="Ohm R."/>
            <person name="Olson A."/>
            <person name="Spatafora J."/>
            <person name="Veneault-Fourrey C."/>
            <person name="Henrissat B."/>
            <person name="Grigoriev I."/>
            <person name="Martin F."/>
            <person name="Perotto S."/>
        </authorList>
    </citation>
    <scope>NUCLEOTIDE SEQUENCE [LARGE SCALE GENOMIC DNA]</scope>
    <source>
        <strain evidence="1 2">E</strain>
    </source>
</reference>
<dbReference type="GeneID" id="36587619"/>
<gene>
    <name evidence="1" type="ORF">K444DRAFT_609267</name>
</gene>
<organism evidence="1 2">
    <name type="scientific">Hyaloscypha bicolor E</name>
    <dbReference type="NCBI Taxonomy" id="1095630"/>
    <lineage>
        <taxon>Eukaryota</taxon>
        <taxon>Fungi</taxon>
        <taxon>Dikarya</taxon>
        <taxon>Ascomycota</taxon>
        <taxon>Pezizomycotina</taxon>
        <taxon>Leotiomycetes</taxon>
        <taxon>Helotiales</taxon>
        <taxon>Hyaloscyphaceae</taxon>
        <taxon>Hyaloscypha</taxon>
        <taxon>Hyaloscypha bicolor</taxon>
    </lineage>
</organism>
<dbReference type="Gene3D" id="3.10.450.50">
    <property type="match status" value="1"/>
</dbReference>